<comment type="caution">
    <text evidence="4">The sequence shown here is derived from an EMBL/GenBank/DDBJ whole genome shotgun (WGS) entry which is preliminary data.</text>
</comment>
<dbReference type="InterPro" id="IPR050641">
    <property type="entry name" value="RIFMO-like"/>
</dbReference>
<dbReference type="PRINTS" id="PR00420">
    <property type="entry name" value="RNGMNOXGNASE"/>
</dbReference>
<evidence type="ECO:0000256" key="2">
    <source>
        <dbReference type="ARBA" id="ARBA00022827"/>
    </source>
</evidence>
<dbReference type="GO" id="GO:0005739">
    <property type="term" value="C:mitochondrion"/>
    <property type="evidence" value="ECO:0007669"/>
    <property type="project" value="TreeGrafter"/>
</dbReference>
<sequence length="510" mass="57453">MKVLIIGAGPVGLTCAHLLGALKIPCTILERQNKLTAHPSAHFLHSRSMEVYESLGLADKIYSQVPPLNHWRSFIYASSILGKSYRVHDHFSSQPYKKNQLLSPCQPTHFPQHKLVQLLHEFLPSTAEVLLSKEFSDLSFNNGVTVKTLDGKTYQGDYLIACDGANSKVRSYLNIPLESSEVLQSFLNIHFISKKLGQIALSNPAMIYFIYNPEALVVIVMHNAQEGEFVMQVPFYPPLTNPSDYSQSEIKDLVEKCAGGGEKVEDIEIKSMKMWKMTSRHATKLKHEKVFLAGDSAHSLTPAGGFGLNTGICDAHNLCWKFNFPSLLDSYSQERVPRIQQIINKSYNNYTQTVKIAQNFGLDISYAKAFESISSKLPFGSTFFKYGLRLGQKFLLNDSKAVEYLKNDDNLLNLIFPEEDLQFKYPSGFFQNGGELAPNSQVDYKGQSHNLRLLPGKITQDSHKAVFIKVIGKDALPKFDYPTEEVKSSDDFSYILRPDGHVYWSSRNNK</sequence>
<reference evidence="4 5" key="1">
    <citation type="submission" date="2016-11" db="EMBL/GenBank/DDBJ databases">
        <title>The macronuclear genome of Stentor coeruleus: a giant cell with tiny introns.</title>
        <authorList>
            <person name="Slabodnick M."/>
            <person name="Ruby J.G."/>
            <person name="Reiff S.B."/>
            <person name="Swart E.C."/>
            <person name="Gosai S."/>
            <person name="Prabakaran S."/>
            <person name="Witkowska E."/>
            <person name="Larue G.E."/>
            <person name="Fisher S."/>
            <person name="Freeman R.M."/>
            <person name="Gunawardena J."/>
            <person name="Chu W."/>
            <person name="Stover N.A."/>
            <person name="Gregory B.D."/>
            <person name="Nowacki M."/>
            <person name="Derisi J."/>
            <person name="Roy S.W."/>
            <person name="Marshall W.F."/>
            <person name="Sood P."/>
        </authorList>
    </citation>
    <scope>NUCLEOTIDE SEQUENCE [LARGE SCALE GENOMIC DNA]</scope>
    <source>
        <strain evidence="4">WM001</strain>
    </source>
</reference>
<keyword evidence="5" id="KW-1185">Reference proteome</keyword>
<dbReference type="OrthoDB" id="1716816at2759"/>
<dbReference type="Proteomes" id="UP000187209">
    <property type="component" value="Unassembled WGS sequence"/>
</dbReference>
<proteinExistence type="predicted"/>
<dbReference type="PANTHER" id="PTHR43004">
    <property type="entry name" value="TRK SYSTEM POTASSIUM UPTAKE PROTEIN"/>
    <property type="match status" value="1"/>
</dbReference>
<evidence type="ECO:0000313" key="5">
    <source>
        <dbReference type="Proteomes" id="UP000187209"/>
    </source>
</evidence>
<dbReference type="Gene3D" id="3.50.50.60">
    <property type="entry name" value="FAD/NAD(P)-binding domain"/>
    <property type="match status" value="1"/>
</dbReference>
<dbReference type="GO" id="GO:0006744">
    <property type="term" value="P:ubiquinone biosynthetic process"/>
    <property type="evidence" value="ECO:0007669"/>
    <property type="project" value="TreeGrafter"/>
</dbReference>
<accession>A0A1R2B442</accession>
<evidence type="ECO:0000259" key="3">
    <source>
        <dbReference type="Pfam" id="PF01494"/>
    </source>
</evidence>
<dbReference type="InterPro" id="IPR036188">
    <property type="entry name" value="FAD/NAD-bd_sf"/>
</dbReference>
<name>A0A1R2B442_9CILI</name>
<evidence type="ECO:0000313" key="4">
    <source>
        <dbReference type="EMBL" id="OMJ71573.1"/>
    </source>
</evidence>
<evidence type="ECO:0000256" key="1">
    <source>
        <dbReference type="ARBA" id="ARBA00022630"/>
    </source>
</evidence>
<organism evidence="4 5">
    <name type="scientific">Stentor coeruleus</name>
    <dbReference type="NCBI Taxonomy" id="5963"/>
    <lineage>
        <taxon>Eukaryota</taxon>
        <taxon>Sar</taxon>
        <taxon>Alveolata</taxon>
        <taxon>Ciliophora</taxon>
        <taxon>Postciliodesmatophora</taxon>
        <taxon>Heterotrichea</taxon>
        <taxon>Heterotrichida</taxon>
        <taxon>Stentoridae</taxon>
        <taxon>Stentor</taxon>
    </lineage>
</organism>
<dbReference type="Gene3D" id="3.30.9.10">
    <property type="entry name" value="D-Amino Acid Oxidase, subunit A, domain 2"/>
    <property type="match status" value="1"/>
</dbReference>
<dbReference type="SUPFAM" id="SSF51905">
    <property type="entry name" value="FAD/NAD(P)-binding domain"/>
    <property type="match status" value="1"/>
</dbReference>
<dbReference type="AlphaFoldDB" id="A0A1R2B442"/>
<dbReference type="Pfam" id="PF01494">
    <property type="entry name" value="FAD_binding_3"/>
    <property type="match status" value="1"/>
</dbReference>
<protein>
    <recommendedName>
        <fullName evidence="3">FAD-binding domain-containing protein</fullName>
    </recommendedName>
</protein>
<dbReference type="EMBL" id="MPUH01000977">
    <property type="protein sequence ID" value="OMJ71573.1"/>
    <property type="molecule type" value="Genomic_DNA"/>
</dbReference>
<gene>
    <name evidence="4" type="ORF">SteCoe_30164</name>
</gene>
<dbReference type="GO" id="GO:0071949">
    <property type="term" value="F:FAD binding"/>
    <property type="evidence" value="ECO:0007669"/>
    <property type="project" value="InterPro"/>
</dbReference>
<dbReference type="InterPro" id="IPR002938">
    <property type="entry name" value="FAD-bd"/>
</dbReference>
<dbReference type="PANTHER" id="PTHR43004:SF6">
    <property type="entry name" value="FAD_NAD(P)-BINDING OXIDOREDUCTASE FAMILY PROTEIN"/>
    <property type="match status" value="1"/>
</dbReference>
<keyword evidence="1" id="KW-0285">Flavoprotein</keyword>
<dbReference type="GO" id="GO:0016709">
    <property type="term" value="F:oxidoreductase activity, acting on paired donors, with incorporation or reduction of molecular oxygen, NAD(P)H as one donor, and incorporation of one atom of oxygen"/>
    <property type="evidence" value="ECO:0007669"/>
    <property type="project" value="UniProtKB-ARBA"/>
</dbReference>
<keyword evidence="2" id="KW-0274">FAD</keyword>
<feature type="domain" description="FAD-binding" evidence="3">
    <location>
        <begin position="2"/>
        <end position="345"/>
    </location>
</feature>